<evidence type="ECO:0000259" key="16">
    <source>
        <dbReference type="PROSITE" id="PS50885"/>
    </source>
</evidence>
<dbReference type="InterPro" id="IPR005467">
    <property type="entry name" value="His_kinase_dom"/>
</dbReference>
<evidence type="ECO:0000256" key="6">
    <source>
        <dbReference type="ARBA" id="ARBA00022679"/>
    </source>
</evidence>
<organism evidence="17 18">
    <name type="scientific">Johnsonella ignava ATCC 51276</name>
    <dbReference type="NCBI Taxonomy" id="679200"/>
    <lineage>
        <taxon>Bacteria</taxon>
        <taxon>Bacillati</taxon>
        <taxon>Bacillota</taxon>
        <taxon>Clostridia</taxon>
        <taxon>Lachnospirales</taxon>
        <taxon>Lachnospiraceae</taxon>
        <taxon>Johnsonella</taxon>
    </lineage>
</organism>
<keyword evidence="5" id="KW-0597">Phosphoprotein</keyword>
<keyword evidence="8" id="KW-0547">Nucleotide-binding</keyword>
<comment type="catalytic activity">
    <reaction evidence="1">
        <text>ATP + protein L-histidine = ADP + protein N-phospho-L-histidine.</text>
        <dbReference type="EC" id="2.7.13.3"/>
    </reaction>
</comment>
<dbReference type="GO" id="GO:0000155">
    <property type="term" value="F:phosphorelay sensor kinase activity"/>
    <property type="evidence" value="ECO:0007669"/>
    <property type="project" value="InterPro"/>
</dbReference>
<evidence type="ECO:0000256" key="1">
    <source>
        <dbReference type="ARBA" id="ARBA00000085"/>
    </source>
</evidence>
<dbReference type="GO" id="GO:0005886">
    <property type="term" value="C:plasma membrane"/>
    <property type="evidence" value="ECO:0007669"/>
    <property type="project" value="UniProtKB-SubCell"/>
</dbReference>
<keyword evidence="7 14" id="KW-0812">Transmembrane</keyword>
<reference evidence="17 18" key="1">
    <citation type="submission" date="2011-08" db="EMBL/GenBank/DDBJ databases">
        <title>The Genome Sequence of Johnsonella ignava ATCC 51276.</title>
        <authorList>
            <consortium name="The Broad Institute Genome Sequencing Platform"/>
            <person name="Earl A."/>
            <person name="Ward D."/>
            <person name="Feldgarden M."/>
            <person name="Gevers D."/>
            <person name="Izard J."/>
            <person name="Blanton J.M."/>
            <person name="Baranova O.V."/>
            <person name="Dewhirst F.E."/>
            <person name="Young S.K."/>
            <person name="Zeng Q."/>
            <person name="Gargeya S."/>
            <person name="Fitzgerald M."/>
            <person name="Haas B."/>
            <person name="Abouelleil A."/>
            <person name="Alvarado L."/>
            <person name="Arachchi H.M."/>
            <person name="Berlin A."/>
            <person name="Brown A."/>
            <person name="Chapman S.B."/>
            <person name="Chen Z."/>
            <person name="Dunbar C."/>
            <person name="Freedman E."/>
            <person name="Gearin G."/>
            <person name="Gellesch M."/>
            <person name="Goldberg J."/>
            <person name="Griggs A."/>
            <person name="Gujja S."/>
            <person name="Heiman D."/>
            <person name="Howarth C."/>
            <person name="Larson L."/>
            <person name="Lui A."/>
            <person name="MacDonald P.J.P."/>
            <person name="Montmayeur A."/>
            <person name="Murphy C."/>
            <person name="Neiman D."/>
            <person name="Pearson M."/>
            <person name="Priest M."/>
            <person name="Roberts A."/>
            <person name="Saif S."/>
            <person name="Shea T."/>
            <person name="Shenoy N."/>
            <person name="Sisk P."/>
            <person name="Stolte C."/>
            <person name="Sykes S."/>
            <person name="Wortman J."/>
            <person name="Nusbaum C."/>
            <person name="Birren B."/>
        </authorList>
    </citation>
    <scope>NUCLEOTIDE SEQUENCE [LARGE SCALE GENOMIC DNA]</scope>
    <source>
        <strain evidence="17 18">ATCC 51276</strain>
    </source>
</reference>
<evidence type="ECO:0000313" key="18">
    <source>
        <dbReference type="Proteomes" id="UP000003011"/>
    </source>
</evidence>
<gene>
    <name evidence="17" type="ORF">HMPREF9333_00424</name>
</gene>
<dbReference type="Pfam" id="PF00672">
    <property type="entry name" value="HAMP"/>
    <property type="match status" value="1"/>
</dbReference>
<dbReference type="SMART" id="SM00304">
    <property type="entry name" value="HAMP"/>
    <property type="match status" value="1"/>
</dbReference>
<evidence type="ECO:0000256" key="11">
    <source>
        <dbReference type="ARBA" id="ARBA00022989"/>
    </source>
</evidence>
<evidence type="ECO:0000256" key="2">
    <source>
        <dbReference type="ARBA" id="ARBA00004651"/>
    </source>
</evidence>
<feature type="domain" description="Histidine kinase" evidence="15">
    <location>
        <begin position="247"/>
        <end position="462"/>
    </location>
</feature>
<sequence>MKRLGIVSKLTLWYALSMVIIVSLMLIFLMYIGKKITTDSIQKRLMDTVHTVAKEIEYEDKISDEDDIYIVYGNGYIEIDEDSLKGKDGIFIALYDKERGMLYGDLPAGLQSDFSKQLQQIRYNGVDYYIYDMMLNEIGLENIWIRGISRPMESFRDISKISLMALYTFPLLVLTSVLMGYIMAKGALRPIENIRETALNIGSDLDLKRHIDIGEGDDELHKLARVFNDMFDRLHESFEKEKRFASDASHELRTPMAVITAQCDYLNSVKLQNSPDIAEYVEGIEVIHRQAGRMNKIIKNLLDFTRLGNNAYNKEIVDLSALIIGICKDLKLLNINDINLSEDVEDNVYIHGNRDLLYRMFINIINNAYVYGKEKGSISVSLFTDEKNIKVIIKDNGIGISKEKLVHIFERFYRADSSHTGKGTGLGLSMAMEIAKWHGGNIIAESEEDIGSTFVVILPKIKA</sequence>
<evidence type="ECO:0000256" key="3">
    <source>
        <dbReference type="ARBA" id="ARBA00012438"/>
    </source>
</evidence>
<keyword evidence="12" id="KW-0902">Two-component regulatory system</keyword>
<dbReference type="InterPro" id="IPR050398">
    <property type="entry name" value="HssS/ArlS-like"/>
</dbReference>
<keyword evidence="4" id="KW-1003">Cell membrane</keyword>
<dbReference type="PANTHER" id="PTHR45528:SF1">
    <property type="entry name" value="SENSOR HISTIDINE KINASE CPXA"/>
    <property type="match status" value="1"/>
</dbReference>
<dbReference type="EMBL" id="ACZL01000009">
    <property type="protein sequence ID" value="EHI56359.1"/>
    <property type="molecule type" value="Genomic_DNA"/>
</dbReference>
<keyword evidence="10" id="KW-0067">ATP-binding</keyword>
<dbReference type="RefSeq" id="WP_005539484.1">
    <property type="nucleotide sequence ID" value="NZ_JH378829.1"/>
</dbReference>
<dbReference type="Pfam" id="PF02518">
    <property type="entry name" value="HATPase_c"/>
    <property type="match status" value="1"/>
</dbReference>
<evidence type="ECO:0000313" key="17">
    <source>
        <dbReference type="EMBL" id="EHI56359.1"/>
    </source>
</evidence>
<dbReference type="PROSITE" id="PS50885">
    <property type="entry name" value="HAMP"/>
    <property type="match status" value="1"/>
</dbReference>
<dbReference type="Pfam" id="PF00512">
    <property type="entry name" value="HisKA"/>
    <property type="match status" value="1"/>
</dbReference>
<dbReference type="CDD" id="cd06225">
    <property type="entry name" value="HAMP"/>
    <property type="match status" value="1"/>
</dbReference>
<evidence type="ECO:0000256" key="5">
    <source>
        <dbReference type="ARBA" id="ARBA00022553"/>
    </source>
</evidence>
<dbReference type="SMART" id="SM00388">
    <property type="entry name" value="HisKA"/>
    <property type="match status" value="1"/>
</dbReference>
<dbReference type="SUPFAM" id="SSF55874">
    <property type="entry name" value="ATPase domain of HSP90 chaperone/DNA topoisomerase II/histidine kinase"/>
    <property type="match status" value="1"/>
</dbReference>
<feature type="domain" description="HAMP" evidence="16">
    <location>
        <begin position="185"/>
        <end position="239"/>
    </location>
</feature>
<evidence type="ECO:0000256" key="13">
    <source>
        <dbReference type="ARBA" id="ARBA00023136"/>
    </source>
</evidence>
<keyword evidence="9" id="KW-0418">Kinase</keyword>
<dbReference type="PRINTS" id="PR00344">
    <property type="entry name" value="BCTRLSENSOR"/>
</dbReference>
<comment type="caution">
    <text evidence="17">The sequence shown here is derived from an EMBL/GenBank/DDBJ whole genome shotgun (WGS) entry which is preliminary data.</text>
</comment>
<dbReference type="AlphaFoldDB" id="G5GFT5"/>
<dbReference type="FunFam" id="3.30.565.10:FF:000006">
    <property type="entry name" value="Sensor histidine kinase WalK"/>
    <property type="match status" value="1"/>
</dbReference>
<dbReference type="InterPro" id="IPR003661">
    <property type="entry name" value="HisK_dim/P_dom"/>
</dbReference>
<dbReference type="SUPFAM" id="SSF47384">
    <property type="entry name" value="Homodimeric domain of signal transducing histidine kinase"/>
    <property type="match status" value="1"/>
</dbReference>
<dbReference type="CDD" id="cd00075">
    <property type="entry name" value="HATPase"/>
    <property type="match status" value="1"/>
</dbReference>
<dbReference type="Gene3D" id="6.10.340.10">
    <property type="match status" value="1"/>
</dbReference>
<dbReference type="PROSITE" id="PS50109">
    <property type="entry name" value="HIS_KIN"/>
    <property type="match status" value="1"/>
</dbReference>
<feature type="transmembrane region" description="Helical" evidence="14">
    <location>
        <begin position="12"/>
        <end position="33"/>
    </location>
</feature>
<proteinExistence type="predicted"/>
<keyword evidence="18" id="KW-1185">Reference proteome</keyword>
<keyword evidence="13 14" id="KW-0472">Membrane</keyword>
<name>G5GFT5_9FIRM</name>
<dbReference type="InterPro" id="IPR036890">
    <property type="entry name" value="HATPase_C_sf"/>
</dbReference>
<dbReference type="STRING" id="679200.HMPREF9333_00424"/>
<dbReference type="EC" id="2.7.13.3" evidence="3"/>
<evidence type="ECO:0000256" key="12">
    <source>
        <dbReference type="ARBA" id="ARBA00023012"/>
    </source>
</evidence>
<evidence type="ECO:0000256" key="8">
    <source>
        <dbReference type="ARBA" id="ARBA00022741"/>
    </source>
</evidence>
<dbReference type="GO" id="GO:0005524">
    <property type="term" value="F:ATP binding"/>
    <property type="evidence" value="ECO:0007669"/>
    <property type="project" value="UniProtKB-KW"/>
</dbReference>
<dbReference type="Proteomes" id="UP000003011">
    <property type="component" value="Unassembled WGS sequence"/>
</dbReference>
<evidence type="ECO:0000256" key="7">
    <source>
        <dbReference type="ARBA" id="ARBA00022692"/>
    </source>
</evidence>
<evidence type="ECO:0000256" key="10">
    <source>
        <dbReference type="ARBA" id="ARBA00022840"/>
    </source>
</evidence>
<evidence type="ECO:0000256" key="9">
    <source>
        <dbReference type="ARBA" id="ARBA00022777"/>
    </source>
</evidence>
<dbReference type="eggNOG" id="COG5000">
    <property type="taxonomic scope" value="Bacteria"/>
</dbReference>
<dbReference type="SUPFAM" id="SSF158472">
    <property type="entry name" value="HAMP domain-like"/>
    <property type="match status" value="1"/>
</dbReference>
<dbReference type="PANTHER" id="PTHR45528">
    <property type="entry name" value="SENSOR HISTIDINE KINASE CPXA"/>
    <property type="match status" value="1"/>
</dbReference>
<accession>G5GFT5</accession>
<keyword evidence="11 14" id="KW-1133">Transmembrane helix</keyword>
<feature type="transmembrane region" description="Helical" evidence="14">
    <location>
        <begin position="161"/>
        <end position="184"/>
    </location>
</feature>
<evidence type="ECO:0000256" key="14">
    <source>
        <dbReference type="SAM" id="Phobius"/>
    </source>
</evidence>
<dbReference type="InterPro" id="IPR003660">
    <property type="entry name" value="HAMP_dom"/>
</dbReference>
<dbReference type="OrthoDB" id="9786919at2"/>
<evidence type="ECO:0000256" key="4">
    <source>
        <dbReference type="ARBA" id="ARBA00022475"/>
    </source>
</evidence>
<dbReference type="InterPro" id="IPR003594">
    <property type="entry name" value="HATPase_dom"/>
</dbReference>
<dbReference type="InterPro" id="IPR036097">
    <property type="entry name" value="HisK_dim/P_sf"/>
</dbReference>
<keyword evidence="6" id="KW-0808">Transferase</keyword>
<protein>
    <recommendedName>
        <fullName evidence="3">histidine kinase</fullName>
        <ecNumber evidence="3">2.7.13.3</ecNumber>
    </recommendedName>
</protein>
<dbReference type="eggNOG" id="COG2205">
    <property type="taxonomic scope" value="Bacteria"/>
</dbReference>
<dbReference type="CDD" id="cd00082">
    <property type="entry name" value="HisKA"/>
    <property type="match status" value="1"/>
</dbReference>
<dbReference type="Gene3D" id="3.30.565.10">
    <property type="entry name" value="Histidine kinase-like ATPase, C-terminal domain"/>
    <property type="match status" value="1"/>
</dbReference>
<dbReference type="Gene3D" id="1.10.287.130">
    <property type="match status" value="1"/>
</dbReference>
<evidence type="ECO:0000259" key="15">
    <source>
        <dbReference type="PROSITE" id="PS50109"/>
    </source>
</evidence>
<dbReference type="InterPro" id="IPR004358">
    <property type="entry name" value="Sig_transdc_His_kin-like_C"/>
</dbReference>
<comment type="subcellular location">
    <subcellularLocation>
        <location evidence="2">Cell membrane</location>
        <topology evidence="2">Multi-pass membrane protein</topology>
    </subcellularLocation>
</comment>
<dbReference type="HOGENOM" id="CLU_000445_89_10_9"/>
<dbReference type="SMART" id="SM00387">
    <property type="entry name" value="HATPase_c"/>
    <property type="match status" value="1"/>
</dbReference>